<evidence type="ECO:0000313" key="2">
    <source>
        <dbReference type="Proteomes" id="UP000824120"/>
    </source>
</evidence>
<evidence type="ECO:0000313" key="1">
    <source>
        <dbReference type="EMBL" id="KAG5621961.1"/>
    </source>
</evidence>
<dbReference type="OrthoDB" id="1305541at2759"/>
<dbReference type="Proteomes" id="UP000824120">
    <property type="component" value="Chromosome 2"/>
</dbReference>
<proteinExistence type="predicted"/>
<accession>A0A9J6ABW4</accession>
<dbReference type="AlphaFoldDB" id="A0A9J6ABW4"/>
<organism evidence="1 2">
    <name type="scientific">Solanum commersonii</name>
    <name type="common">Commerson's wild potato</name>
    <name type="synonym">Commerson's nightshade</name>
    <dbReference type="NCBI Taxonomy" id="4109"/>
    <lineage>
        <taxon>Eukaryota</taxon>
        <taxon>Viridiplantae</taxon>
        <taxon>Streptophyta</taxon>
        <taxon>Embryophyta</taxon>
        <taxon>Tracheophyta</taxon>
        <taxon>Spermatophyta</taxon>
        <taxon>Magnoliopsida</taxon>
        <taxon>eudicotyledons</taxon>
        <taxon>Gunneridae</taxon>
        <taxon>Pentapetalae</taxon>
        <taxon>asterids</taxon>
        <taxon>lamiids</taxon>
        <taxon>Solanales</taxon>
        <taxon>Solanaceae</taxon>
        <taxon>Solanoideae</taxon>
        <taxon>Solaneae</taxon>
        <taxon>Solanum</taxon>
    </lineage>
</organism>
<protein>
    <submittedName>
        <fullName evidence="1">Uncharacterized protein</fullName>
    </submittedName>
</protein>
<reference evidence="1 2" key="1">
    <citation type="submission" date="2020-09" db="EMBL/GenBank/DDBJ databases">
        <title>De no assembly of potato wild relative species, Solanum commersonii.</title>
        <authorList>
            <person name="Cho K."/>
        </authorList>
    </citation>
    <scope>NUCLEOTIDE SEQUENCE [LARGE SCALE GENOMIC DNA]</scope>
    <source>
        <strain evidence="1">LZ3.2</strain>
        <tissue evidence="1">Leaf</tissue>
    </source>
</reference>
<sequence>MSEQENSPSGKLLGGDWPQLKGFRSLASRFLRIASSAQQQWSLLIIYTLGESRWLWTRLLNWLGINRPVGDWNEELLWANMCAMSESGKGAILCSVVAMVVAIIWTERNGLRFKAGHYNIDRVCREVALHIHIKGQELPKWGTTLASILPSLP</sequence>
<name>A0A9J6ABW4_SOLCO</name>
<dbReference type="EMBL" id="JACXVP010000002">
    <property type="protein sequence ID" value="KAG5621961.1"/>
    <property type="molecule type" value="Genomic_DNA"/>
</dbReference>
<comment type="caution">
    <text evidence="1">The sequence shown here is derived from an EMBL/GenBank/DDBJ whole genome shotgun (WGS) entry which is preliminary data.</text>
</comment>
<gene>
    <name evidence="1" type="ORF">H5410_007179</name>
</gene>
<keyword evidence="2" id="KW-1185">Reference proteome</keyword>